<dbReference type="SMART" id="SM00962">
    <property type="entry name" value="SRP54"/>
    <property type="match status" value="1"/>
</dbReference>
<sequence length="504" mass="54569">MVLADLGNQISSALANMSNSTIINEETIDTLLKEVGNALSRADVSLKLIIQMRKNIKEQLKLDAMAAGLNKRRIIKKVVFDELIKLLDPGVAPWKPTKGKSNIIMFVGLQGAGKTTSVTKLASFYKRKGWATAMVCADTFRAGAFDQLKHNATKAKIPFYGSDTDRDPVAVAKKGVDIFKKDGAEIIIVDTSGRHKQEEELFKEMKEIETVVKPDNVIFVMDSSIGQAAFDQATAFKNSVSVGSVIITKMDGNSKGGGAISAVAATKSPIIFIGTGEHIPDLDLFDASSFVSKLLGMGDVKGMMNMIADVVPKDTKALEEIASGKFTFRNMKQQFLQILNLGPIDKFVQMMPGMSNIPQLQGDAGNLKLKAYINILDSMSDGELDGKHQITPQRILRIARGSGRHPREVAELVEQKKAFEKMFSKGPGLQNLANMAKGGVPNQRNLQQLASMVPPEMMKKMGMGGLQSMLASVKNMKGLGDLSKMDLSKLGGNPFGGNNPFGLD</sequence>
<comment type="domain">
    <text evidence="13">The NG domain, also named G domain, is a special guanosine triphosphatase (GTPase) domain, which binds GTP and forms a guanosine 5'-triphosphate (GTP)-dependent complex with a homologous NG domain in the SRP receptor subunit SRPRA. The two NG domains undergo cooperative rearrangements upon their assembly, which culminate in the reciprocal activation of the GTPase activity of one another. SRP receptor compaction upon binding with cargo-loaded SRP and GTPase rearrangement drive SRP-mediated cotranslational protein translocation into the ER.</text>
</comment>
<dbReference type="GO" id="GO:0008312">
    <property type="term" value="F:7S RNA binding"/>
    <property type="evidence" value="ECO:0007669"/>
    <property type="project" value="UniProtKB-UniRule"/>
</dbReference>
<dbReference type="SUPFAM" id="SSF47446">
    <property type="entry name" value="Signal peptide-binding domain"/>
    <property type="match status" value="1"/>
</dbReference>
<dbReference type="InterPro" id="IPR036225">
    <property type="entry name" value="SRP/SRP_N"/>
</dbReference>
<evidence type="ECO:0000313" key="15">
    <source>
        <dbReference type="EMBL" id="EFA81136.1"/>
    </source>
</evidence>
<reference evidence="15 16" key="1">
    <citation type="journal article" date="2011" name="Genome Res.">
        <title>Phylogeny-wide analysis of social amoeba genomes highlights ancient origins for complex intercellular communication.</title>
        <authorList>
            <person name="Heidel A.J."/>
            <person name="Lawal H.M."/>
            <person name="Felder M."/>
            <person name="Schilde C."/>
            <person name="Helps N.R."/>
            <person name="Tunggal B."/>
            <person name="Rivero F."/>
            <person name="John U."/>
            <person name="Schleicher M."/>
            <person name="Eichinger L."/>
            <person name="Platzer M."/>
            <person name="Noegel A.A."/>
            <person name="Schaap P."/>
            <person name="Gloeckner G."/>
        </authorList>
    </citation>
    <scope>NUCLEOTIDE SEQUENCE [LARGE SCALE GENOMIC DNA]</scope>
    <source>
        <strain evidence="16">ATCC 26659 / Pp 5 / PN500</strain>
    </source>
</reference>
<evidence type="ECO:0000256" key="12">
    <source>
        <dbReference type="ARBA" id="ARBA00048157"/>
    </source>
</evidence>
<dbReference type="GO" id="GO:0003924">
    <property type="term" value="F:GTPase activity"/>
    <property type="evidence" value="ECO:0007669"/>
    <property type="project" value="UniProtKB-UniRule"/>
</dbReference>
<evidence type="ECO:0000256" key="13">
    <source>
        <dbReference type="RuleBase" id="RU364034"/>
    </source>
</evidence>
<evidence type="ECO:0000256" key="3">
    <source>
        <dbReference type="ARBA" id="ARBA00005450"/>
    </source>
</evidence>
<dbReference type="InterPro" id="IPR042101">
    <property type="entry name" value="SRP54_N_sf"/>
</dbReference>
<dbReference type="GeneID" id="31361457"/>
<keyword evidence="7" id="KW-0256">Endoplasmic reticulum</keyword>
<dbReference type="FunFam" id="3.40.50.300:FF:000022">
    <property type="entry name" value="Signal recognition particle 54 kDa subunit"/>
    <property type="match status" value="1"/>
</dbReference>
<dbReference type="Gene3D" id="1.10.260.30">
    <property type="entry name" value="Signal recognition particle, SRP54 subunit, M-domain"/>
    <property type="match status" value="1"/>
</dbReference>
<keyword evidence="4 13" id="KW-0963">Cytoplasm</keyword>
<comment type="similarity">
    <text evidence="3 13">Belongs to the GTP-binding SRP family. SRP54 subfamily.</text>
</comment>
<dbReference type="EMBL" id="ADBJ01000026">
    <property type="protein sequence ID" value="EFA81136.1"/>
    <property type="molecule type" value="Genomic_DNA"/>
</dbReference>
<evidence type="ECO:0000256" key="8">
    <source>
        <dbReference type="ARBA" id="ARBA00022884"/>
    </source>
</evidence>
<comment type="function">
    <text evidence="13">Component of the signal recognition particle (SRP) complex, a ribonucleoprotein complex that mediates the cotranslational targeting of secretory and membrane proteins to the endoplasmic reticulum (ER).</text>
</comment>
<dbReference type="InterPro" id="IPR003593">
    <property type="entry name" value="AAA+_ATPase"/>
</dbReference>
<dbReference type="GO" id="GO:0030942">
    <property type="term" value="F:endoplasmic reticulum signal peptide binding"/>
    <property type="evidence" value="ECO:0007669"/>
    <property type="project" value="TreeGrafter"/>
</dbReference>
<protein>
    <recommendedName>
        <fullName evidence="13">Signal recognition particle 54 kDa protein</fullName>
    </recommendedName>
</protein>
<dbReference type="NCBIfam" id="TIGR01425">
    <property type="entry name" value="SRP54_euk"/>
    <property type="match status" value="1"/>
</dbReference>
<dbReference type="GO" id="GO:0005783">
    <property type="term" value="C:endoplasmic reticulum"/>
    <property type="evidence" value="ECO:0007669"/>
    <property type="project" value="UniProtKB-SubCell"/>
</dbReference>
<evidence type="ECO:0000259" key="14">
    <source>
        <dbReference type="PROSITE" id="PS00300"/>
    </source>
</evidence>
<keyword evidence="6" id="KW-0378">Hydrolase</keyword>
<evidence type="ECO:0000256" key="5">
    <source>
        <dbReference type="ARBA" id="ARBA00022741"/>
    </source>
</evidence>
<dbReference type="AlphaFoldDB" id="D3BBV3"/>
<keyword evidence="10 13" id="KW-0733">Signal recognition particle</keyword>
<feature type="domain" description="SRP54-type proteins GTP-binding" evidence="14">
    <location>
        <begin position="269"/>
        <end position="282"/>
    </location>
</feature>
<dbReference type="SMART" id="SM00382">
    <property type="entry name" value="AAA"/>
    <property type="match status" value="1"/>
</dbReference>
<evidence type="ECO:0000256" key="2">
    <source>
        <dbReference type="ARBA" id="ARBA00004496"/>
    </source>
</evidence>
<dbReference type="HAMAP" id="MF_00306">
    <property type="entry name" value="SRP54"/>
    <property type="match status" value="1"/>
</dbReference>
<dbReference type="GO" id="GO:0005525">
    <property type="term" value="F:GTP binding"/>
    <property type="evidence" value="ECO:0007669"/>
    <property type="project" value="UniProtKB-UniRule"/>
</dbReference>
<dbReference type="Pfam" id="PF02881">
    <property type="entry name" value="SRP54_N"/>
    <property type="match status" value="1"/>
</dbReference>
<evidence type="ECO:0000256" key="7">
    <source>
        <dbReference type="ARBA" id="ARBA00022824"/>
    </source>
</evidence>
<dbReference type="RefSeq" id="XP_020433254.1">
    <property type="nucleotide sequence ID" value="XM_020576842.1"/>
</dbReference>
<dbReference type="SUPFAM" id="SSF47364">
    <property type="entry name" value="Domain of the SRP/SRP receptor G-proteins"/>
    <property type="match status" value="1"/>
</dbReference>
<dbReference type="PANTHER" id="PTHR11564">
    <property type="entry name" value="SIGNAL RECOGNITION PARTICLE 54K PROTEIN SRP54"/>
    <property type="match status" value="1"/>
</dbReference>
<evidence type="ECO:0000256" key="4">
    <source>
        <dbReference type="ARBA" id="ARBA00022490"/>
    </source>
</evidence>
<dbReference type="OMA" id="GMTGQDA"/>
<evidence type="ECO:0000256" key="9">
    <source>
        <dbReference type="ARBA" id="ARBA00023134"/>
    </source>
</evidence>
<dbReference type="Pfam" id="PF02978">
    <property type="entry name" value="SRP_SPB"/>
    <property type="match status" value="1"/>
</dbReference>
<keyword evidence="8 13" id="KW-0694">RNA-binding</keyword>
<dbReference type="SMART" id="SM00963">
    <property type="entry name" value="SRP54_N"/>
    <property type="match status" value="1"/>
</dbReference>
<dbReference type="GO" id="GO:0006616">
    <property type="term" value="P:SRP-dependent cotranslational protein targeting to membrane, translocation"/>
    <property type="evidence" value="ECO:0007669"/>
    <property type="project" value="TreeGrafter"/>
</dbReference>
<evidence type="ECO:0000256" key="1">
    <source>
        <dbReference type="ARBA" id="ARBA00004240"/>
    </source>
</evidence>
<gene>
    <name evidence="15" type="primary">srp54</name>
    <name evidence="15" type="ORF">PPL_05973</name>
</gene>
<dbReference type="PANTHER" id="PTHR11564:SF5">
    <property type="entry name" value="SIGNAL RECOGNITION PARTICLE SUBUNIT SRP54"/>
    <property type="match status" value="1"/>
</dbReference>
<dbReference type="InParanoid" id="D3BBV3"/>
<dbReference type="FunCoup" id="D3BBV3">
    <property type="interactions" value="637"/>
</dbReference>
<evidence type="ECO:0000256" key="10">
    <source>
        <dbReference type="ARBA" id="ARBA00023135"/>
    </source>
</evidence>
<keyword evidence="16" id="KW-1185">Reference proteome</keyword>
<dbReference type="STRING" id="670386.D3BBV3"/>
<organism evidence="15 16">
    <name type="scientific">Heterostelium pallidum (strain ATCC 26659 / Pp 5 / PN500)</name>
    <name type="common">Cellular slime mold</name>
    <name type="synonym">Polysphondylium pallidum</name>
    <dbReference type="NCBI Taxonomy" id="670386"/>
    <lineage>
        <taxon>Eukaryota</taxon>
        <taxon>Amoebozoa</taxon>
        <taxon>Evosea</taxon>
        <taxon>Eumycetozoa</taxon>
        <taxon>Dictyostelia</taxon>
        <taxon>Acytosteliales</taxon>
        <taxon>Acytosteliaceae</taxon>
        <taxon>Heterostelium</taxon>
    </lineage>
</organism>
<dbReference type="GO" id="GO:0005829">
    <property type="term" value="C:cytosol"/>
    <property type="evidence" value="ECO:0007669"/>
    <property type="project" value="TreeGrafter"/>
</dbReference>
<comment type="subcellular location">
    <subcellularLocation>
        <location evidence="2 13">Cytoplasm</location>
    </subcellularLocation>
    <subcellularLocation>
        <location evidence="1">Endoplasmic reticulum</location>
    </subcellularLocation>
</comment>
<dbReference type="PROSITE" id="PS00300">
    <property type="entry name" value="SRP54"/>
    <property type="match status" value="1"/>
</dbReference>
<comment type="catalytic activity">
    <reaction evidence="12">
        <text>GTP + H2O = GDP + phosphate + H(+)</text>
        <dbReference type="Rhea" id="RHEA:19669"/>
        <dbReference type="ChEBI" id="CHEBI:15377"/>
        <dbReference type="ChEBI" id="CHEBI:15378"/>
        <dbReference type="ChEBI" id="CHEBI:37565"/>
        <dbReference type="ChEBI" id="CHEBI:43474"/>
        <dbReference type="ChEBI" id="CHEBI:58189"/>
        <dbReference type="EC" id="3.6.5.4"/>
    </reaction>
    <physiologicalReaction direction="left-to-right" evidence="12">
        <dbReference type="Rhea" id="RHEA:19670"/>
    </physiologicalReaction>
</comment>
<dbReference type="InterPro" id="IPR000897">
    <property type="entry name" value="SRP54_GTPase_dom"/>
</dbReference>
<dbReference type="Gene3D" id="1.20.120.140">
    <property type="entry name" value="Signal recognition particle SRP54, nucleotide-binding domain"/>
    <property type="match status" value="1"/>
</dbReference>
<proteinExistence type="inferred from homology"/>
<dbReference type="InterPro" id="IPR022941">
    <property type="entry name" value="SRP54"/>
</dbReference>
<comment type="caution">
    <text evidence="15">The sequence shown here is derived from an EMBL/GenBank/DDBJ whole genome shotgun (WGS) entry which is preliminary data.</text>
</comment>
<keyword evidence="11 13" id="KW-0687">Ribonucleoprotein</keyword>
<dbReference type="FunFam" id="1.20.120.140:FF:000001">
    <property type="entry name" value="Signal recognition particle GTPase"/>
    <property type="match status" value="1"/>
</dbReference>
<dbReference type="InterPro" id="IPR027417">
    <property type="entry name" value="P-loop_NTPase"/>
</dbReference>
<dbReference type="Proteomes" id="UP000001396">
    <property type="component" value="Unassembled WGS sequence"/>
</dbReference>
<evidence type="ECO:0000256" key="6">
    <source>
        <dbReference type="ARBA" id="ARBA00022801"/>
    </source>
</evidence>
<comment type="domain">
    <text evidence="13">The M domain binds the 7SL RNA in presence of SRP19 and binds the signal sequence of presecretory proteins.</text>
</comment>
<evidence type="ECO:0000313" key="16">
    <source>
        <dbReference type="Proteomes" id="UP000001396"/>
    </source>
</evidence>
<dbReference type="Pfam" id="PF00448">
    <property type="entry name" value="SRP54"/>
    <property type="match status" value="1"/>
</dbReference>
<dbReference type="InterPro" id="IPR013822">
    <property type="entry name" value="Signal_recog_particl_SRP54_hlx"/>
</dbReference>
<dbReference type="InterPro" id="IPR006325">
    <property type="entry name" value="SRP54_euk"/>
</dbReference>
<keyword evidence="9 13" id="KW-0342">GTP-binding</keyword>
<dbReference type="Gene3D" id="3.40.50.300">
    <property type="entry name" value="P-loop containing nucleotide triphosphate hydrolases"/>
    <property type="match status" value="1"/>
</dbReference>
<evidence type="ECO:0000256" key="11">
    <source>
        <dbReference type="ARBA" id="ARBA00023274"/>
    </source>
</evidence>
<dbReference type="SUPFAM" id="SSF52540">
    <property type="entry name" value="P-loop containing nucleoside triphosphate hydrolases"/>
    <property type="match status" value="1"/>
</dbReference>
<keyword evidence="5 13" id="KW-0547">Nucleotide-binding</keyword>
<dbReference type="InterPro" id="IPR036891">
    <property type="entry name" value="Signal_recog_part_SRP54_M_sf"/>
</dbReference>
<accession>D3BBV3</accession>
<dbReference type="CDD" id="cd17875">
    <property type="entry name" value="SRP54_G"/>
    <property type="match status" value="1"/>
</dbReference>
<dbReference type="GO" id="GO:0005786">
    <property type="term" value="C:signal recognition particle, endoplasmic reticulum targeting"/>
    <property type="evidence" value="ECO:0007669"/>
    <property type="project" value="UniProtKB-UniRule"/>
</dbReference>
<name>D3BBV3_HETP5</name>
<dbReference type="InterPro" id="IPR004125">
    <property type="entry name" value="Signal_recog_particle_SRP54_M"/>
</dbReference>